<proteinExistence type="inferred from homology"/>
<evidence type="ECO:0000313" key="4">
    <source>
        <dbReference type="Proteomes" id="UP001143309"/>
    </source>
</evidence>
<feature type="transmembrane region" description="Helical" evidence="2">
    <location>
        <begin position="231"/>
        <end position="257"/>
    </location>
</feature>
<dbReference type="RefSeq" id="WP_271201307.1">
    <property type="nucleotide sequence ID" value="NZ_BSFL01000003.1"/>
</dbReference>
<feature type="transmembrane region" description="Helical" evidence="2">
    <location>
        <begin position="50"/>
        <end position="75"/>
    </location>
</feature>
<gene>
    <name evidence="3" type="ORF">GCM10008174_25660</name>
</gene>
<organism evidence="3 4">
    <name type="scientific">Methylopila turkensis</name>
    <dbReference type="NCBI Taxonomy" id="1437816"/>
    <lineage>
        <taxon>Bacteria</taxon>
        <taxon>Pseudomonadati</taxon>
        <taxon>Pseudomonadota</taxon>
        <taxon>Alphaproteobacteria</taxon>
        <taxon>Hyphomicrobiales</taxon>
        <taxon>Methylopilaceae</taxon>
        <taxon>Methylopila</taxon>
    </lineage>
</organism>
<dbReference type="AlphaFoldDB" id="A0A9W6JRQ7"/>
<reference evidence="3" key="2">
    <citation type="submission" date="2023-01" db="EMBL/GenBank/DDBJ databases">
        <authorList>
            <person name="Sun Q."/>
            <person name="Evtushenko L."/>
        </authorList>
    </citation>
    <scope>NUCLEOTIDE SEQUENCE</scope>
    <source>
        <strain evidence="3">VKM B-2748</strain>
    </source>
</reference>
<feature type="transmembrane region" description="Helical" evidence="2">
    <location>
        <begin position="12"/>
        <end position="38"/>
    </location>
</feature>
<feature type="transmembrane region" description="Helical" evidence="2">
    <location>
        <begin position="110"/>
        <end position="131"/>
    </location>
</feature>
<feature type="transmembrane region" description="Helical" evidence="2">
    <location>
        <begin position="321"/>
        <end position="340"/>
    </location>
</feature>
<keyword evidence="4" id="KW-1185">Reference proteome</keyword>
<feature type="transmembrane region" description="Helical" evidence="2">
    <location>
        <begin position="152"/>
        <end position="172"/>
    </location>
</feature>
<feature type="transmembrane region" description="Helical" evidence="2">
    <location>
        <begin position="87"/>
        <end position="104"/>
    </location>
</feature>
<keyword evidence="2" id="KW-0472">Membrane</keyword>
<name>A0A9W6JRQ7_9HYPH</name>
<feature type="transmembrane region" description="Helical" evidence="2">
    <location>
        <begin position="361"/>
        <end position="384"/>
    </location>
</feature>
<evidence type="ECO:0000313" key="3">
    <source>
        <dbReference type="EMBL" id="GLK80825.1"/>
    </source>
</evidence>
<feature type="transmembrane region" description="Helical" evidence="2">
    <location>
        <begin position="404"/>
        <end position="427"/>
    </location>
</feature>
<dbReference type="InterPro" id="IPR036259">
    <property type="entry name" value="MFS_trans_sf"/>
</dbReference>
<protein>
    <submittedName>
        <fullName evidence="3">MFS transporter</fullName>
    </submittedName>
</protein>
<evidence type="ECO:0000256" key="2">
    <source>
        <dbReference type="SAM" id="Phobius"/>
    </source>
</evidence>
<comment type="similarity">
    <text evidence="1">Belongs to the sodium:galactoside symporter (TC 2.A.2) family.</text>
</comment>
<dbReference type="EMBL" id="BSFL01000003">
    <property type="protein sequence ID" value="GLK80825.1"/>
    <property type="molecule type" value="Genomic_DNA"/>
</dbReference>
<dbReference type="GO" id="GO:0015293">
    <property type="term" value="F:symporter activity"/>
    <property type="evidence" value="ECO:0007669"/>
    <property type="project" value="InterPro"/>
</dbReference>
<dbReference type="Gene3D" id="1.20.1250.20">
    <property type="entry name" value="MFS general substrate transporter like domains"/>
    <property type="match status" value="2"/>
</dbReference>
<dbReference type="Pfam" id="PF13347">
    <property type="entry name" value="MFS_2"/>
    <property type="match status" value="1"/>
</dbReference>
<keyword evidence="2" id="KW-0812">Transmembrane</keyword>
<accession>A0A9W6JRQ7</accession>
<feature type="transmembrane region" description="Helical" evidence="2">
    <location>
        <begin position="184"/>
        <end position="210"/>
    </location>
</feature>
<dbReference type="SUPFAM" id="SSF103473">
    <property type="entry name" value="MFS general substrate transporter"/>
    <property type="match status" value="1"/>
</dbReference>
<evidence type="ECO:0000256" key="1">
    <source>
        <dbReference type="ARBA" id="ARBA00009617"/>
    </source>
</evidence>
<dbReference type="PANTHER" id="PTHR11328">
    <property type="entry name" value="MAJOR FACILITATOR SUPERFAMILY DOMAIN-CONTAINING PROTEIN"/>
    <property type="match status" value="1"/>
</dbReference>
<feature type="transmembrane region" description="Helical" evidence="2">
    <location>
        <begin position="296"/>
        <end position="315"/>
    </location>
</feature>
<keyword evidence="2" id="KW-1133">Transmembrane helix</keyword>
<dbReference type="PANTHER" id="PTHR11328:SF24">
    <property type="entry name" value="MAJOR FACILITATOR SUPERFAMILY (MFS) PROFILE DOMAIN-CONTAINING PROTEIN"/>
    <property type="match status" value="1"/>
</dbReference>
<dbReference type="InterPro" id="IPR039672">
    <property type="entry name" value="MFS_2"/>
</dbReference>
<dbReference type="GO" id="GO:0008643">
    <property type="term" value="P:carbohydrate transport"/>
    <property type="evidence" value="ECO:0007669"/>
    <property type="project" value="InterPro"/>
</dbReference>
<dbReference type="GO" id="GO:0005886">
    <property type="term" value="C:plasma membrane"/>
    <property type="evidence" value="ECO:0007669"/>
    <property type="project" value="TreeGrafter"/>
</dbReference>
<reference evidence="3" key="1">
    <citation type="journal article" date="2014" name="Int. J. Syst. Evol. Microbiol.">
        <title>Complete genome sequence of Corynebacterium casei LMG S-19264T (=DSM 44701T), isolated from a smear-ripened cheese.</title>
        <authorList>
            <consortium name="US DOE Joint Genome Institute (JGI-PGF)"/>
            <person name="Walter F."/>
            <person name="Albersmeier A."/>
            <person name="Kalinowski J."/>
            <person name="Ruckert C."/>
        </authorList>
    </citation>
    <scope>NUCLEOTIDE SEQUENCE</scope>
    <source>
        <strain evidence="3">VKM B-2748</strain>
    </source>
</reference>
<dbReference type="Proteomes" id="UP001143309">
    <property type="component" value="Unassembled WGS sequence"/>
</dbReference>
<feature type="transmembrane region" description="Helical" evidence="2">
    <location>
        <begin position="269"/>
        <end position="289"/>
    </location>
</feature>
<comment type="caution">
    <text evidence="3">The sequence shown here is derived from an EMBL/GenBank/DDBJ whole genome shotgun (WGS) entry which is preliminary data.</text>
</comment>
<sequence length="447" mass="46634">MADGRSAGRRELGLLALAAYALPAIPFAVLTLPLYVVLPNFYAAELGLPIAAVGSALLIVRLVDAVADPAVGLLADRFRPRFGRRRVWFAAAMLPTAVSAWMLFRPHEGAGIGYLLLWGSLLSIAWTAALVPYNAWGAELSTSYAGRSRIAAWRETAALVGTLVALALQAAAPALSDDAPRAGLAAYAAVVGIGLPLFALATLSLTPEPIDASRARLGLREGLRAMRANTAFLRLLAAFLLNGFANGLPATLFLFYVGDRLAAPDYAGLFLVGYFAAGLIGVPFWLWLARRTSKHAAWSYAMLVACATFVFAPLLGPGDLAAFGVICAVTGFTVGADLALPPSIQADVIDVDTAASGEQRSGFYLAAWGLATKLALALAVGLAFPALSAAGFDPAAGEKTEAGLVALAWLYGGLPVALKLGAVALMWRFPLDEASQRALRARIEAAA</sequence>